<dbReference type="NCBIfam" id="TIGR00420">
    <property type="entry name" value="trmU"/>
    <property type="match status" value="1"/>
</dbReference>
<reference evidence="15" key="1">
    <citation type="journal article" date="2015" name="Sci. Rep.">
        <title>Spliced leader RNA trans-splicing discovered in copepods.</title>
        <authorList>
            <person name="Yang F."/>
            <person name="Xu D."/>
            <person name="Zhuang Y."/>
            <person name="Yi X."/>
            <person name="Huang Y."/>
            <person name="Chen H."/>
            <person name="Lin S."/>
            <person name="Campbell D.A."/>
            <person name="Sturm N.R."/>
            <person name="Liu G."/>
            <person name="Zhang H."/>
        </authorList>
    </citation>
    <scope>NUCLEOTIDE SEQUENCE</scope>
</reference>
<keyword evidence="5" id="KW-0820">tRNA-binding</keyword>
<comment type="catalytic activity">
    <reaction evidence="12">
        <text>5-taurinomethyluridine(34) in tRNA + S-sulfanyl-L-cysteinyl-[protein] + AH2 + ATP = 5-taurinomethyl-2-thiouridine(34) in tRNA + L-cysteinyl-[protein] + A + AMP + diphosphate + H(+)</text>
        <dbReference type="Rhea" id="RHEA:47040"/>
        <dbReference type="Rhea" id="RHEA-COMP:10131"/>
        <dbReference type="Rhea" id="RHEA-COMP:11726"/>
        <dbReference type="Rhea" id="RHEA-COMP:11732"/>
        <dbReference type="Rhea" id="RHEA-COMP:11733"/>
        <dbReference type="ChEBI" id="CHEBI:13193"/>
        <dbReference type="ChEBI" id="CHEBI:15378"/>
        <dbReference type="ChEBI" id="CHEBI:17499"/>
        <dbReference type="ChEBI" id="CHEBI:29950"/>
        <dbReference type="ChEBI" id="CHEBI:30616"/>
        <dbReference type="ChEBI" id="CHEBI:33019"/>
        <dbReference type="ChEBI" id="CHEBI:61963"/>
        <dbReference type="ChEBI" id="CHEBI:87171"/>
        <dbReference type="ChEBI" id="CHEBI:87172"/>
        <dbReference type="ChEBI" id="CHEBI:456215"/>
        <dbReference type="EC" id="2.8.1.14"/>
    </reaction>
</comment>
<dbReference type="GO" id="GO:0000049">
    <property type="term" value="F:tRNA binding"/>
    <property type="evidence" value="ECO:0007669"/>
    <property type="project" value="UniProtKB-KW"/>
</dbReference>
<feature type="domain" description="tRNA-specific 2-thiouridylase MnmA-like central" evidence="14">
    <location>
        <begin position="222"/>
        <end position="284"/>
    </location>
</feature>
<dbReference type="InterPro" id="IPR046885">
    <property type="entry name" value="MnmA-like_C"/>
</dbReference>
<comment type="similarity">
    <text evidence="3">Belongs to the MnmA/TRMU family.</text>
</comment>
<evidence type="ECO:0000256" key="2">
    <source>
        <dbReference type="ARBA" id="ARBA00004173"/>
    </source>
</evidence>
<dbReference type="FunFam" id="2.30.30.280:FF:000001">
    <property type="entry name" value="tRNA-specific 2-thiouridylase MnmA"/>
    <property type="match status" value="1"/>
</dbReference>
<dbReference type="CDD" id="cd01998">
    <property type="entry name" value="MnmA_TRMU-like"/>
    <property type="match status" value="1"/>
</dbReference>
<evidence type="ECO:0000256" key="4">
    <source>
        <dbReference type="ARBA" id="ARBA00011953"/>
    </source>
</evidence>
<evidence type="ECO:0000256" key="12">
    <source>
        <dbReference type="ARBA" id="ARBA00049564"/>
    </source>
</evidence>
<keyword evidence="11" id="KW-1015">Disulfide bond</keyword>
<dbReference type="AlphaFoldDB" id="A0A0U2V5K3"/>
<dbReference type="FunFam" id="3.40.50.620:FF:000104">
    <property type="entry name" value="Mitochondrial tRNA-specific 2-thiouridylase 1"/>
    <property type="match status" value="1"/>
</dbReference>
<evidence type="ECO:0000256" key="7">
    <source>
        <dbReference type="ARBA" id="ARBA00022694"/>
    </source>
</evidence>
<dbReference type="Gene3D" id="2.30.30.280">
    <property type="entry name" value="Adenine nucleotide alpha hydrolases-like domains"/>
    <property type="match status" value="1"/>
</dbReference>
<comment type="function">
    <text evidence="1">Catalyzes the 2-thiolation of uridine at the wobble position (U34) of mitochondrial tRNA(Lys), tRNA(Glu) and tRNA(Gln). Required for the formation of 5-taurinomethyl-2-thiouridine (tm5s2U) of mitochondrial tRNA(Lys), tRNA(Glu), and tRNA(Gln) at the wobble position. ATP is required to activate the C2 atom of the wobble base.</text>
</comment>
<evidence type="ECO:0000256" key="6">
    <source>
        <dbReference type="ARBA" id="ARBA00022679"/>
    </source>
</evidence>
<dbReference type="PANTHER" id="PTHR11933:SF5">
    <property type="entry name" value="MITOCHONDRIAL TRNA-SPECIFIC 2-THIOURIDYLASE 1"/>
    <property type="match status" value="1"/>
</dbReference>
<keyword evidence="9" id="KW-0067">ATP-binding</keyword>
<dbReference type="EMBL" id="KT754475">
    <property type="protein sequence ID" value="ALS04309.1"/>
    <property type="molecule type" value="mRNA"/>
</dbReference>
<dbReference type="GO" id="GO:0005739">
    <property type="term" value="C:mitochondrion"/>
    <property type="evidence" value="ECO:0007669"/>
    <property type="project" value="UniProtKB-SubCell"/>
</dbReference>
<evidence type="ECO:0000256" key="1">
    <source>
        <dbReference type="ARBA" id="ARBA00003986"/>
    </source>
</evidence>
<keyword evidence="8" id="KW-0547">Nucleotide-binding</keyword>
<dbReference type="Pfam" id="PF20258">
    <property type="entry name" value="tRNA_Me_trans_C"/>
    <property type="match status" value="1"/>
</dbReference>
<organism evidence="15">
    <name type="scientific">Acartia pacifica</name>
    <name type="common">Copepod</name>
    <dbReference type="NCBI Taxonomy" id="335913"/>
    <lineage>
        <taxon>Eukaryota</taxon>
        <taxon>Metazoa</taxon>
        <taxon>Ecdysozoa</taxon>
        <taxon>Arthropoda</taxon>
        <taxon>Crustacea</taxon>
        <taxon>Multicrustacea</taxon>
        <taxon>Hexanauplia</taxon>
        <taxon>Copepoda</taxon>
        <taxon>Calanoida</taxon>
        <taxon>Acartiidae</taxon>
        <taxon>Acartia</taxon>
    </lineage>
</organism>
<evidence type="ECO:0000256" key="3">
    <source>
        <dbReference type="ARBA" id="ARBA00006191"/>
    </source>
</evidence>
<evidence type="ECO:0000256" key="11">
    <source>
        <dbReference type="ARBA" id="ARBA00023157"/>
    </source>
</evidence>
<feature type="domain" description="tRNA-specific 2-thiouridylase MnmA-like C-terminal" evidence="13">
    <location>
        <begin position="296"/>
        <end position="387"/>
    </location>
</feature>
<dbReference type="EC" id="2.8.1.14" evidence="4"/>
<dbReference type="InterPro" id="IPR014729">
    <property type="entry name" value="Rossmann-like_a/b/a_fold"/>
</dbReference>
<evidence type="ECO:0000256" key="10">
    <source>
        <dbReference type="ARBA" id="ARBA00022884"/>
    </source>
</evidence>
<keyword evidence="10" id="KW-0694">RNA-binding</keyword>
<dbReference type="Pfam" id="PF20259">
    <property type="entry name" value="tRNA_Me_trans_M"/>
    <property type="match status" value="1"/>
</dbReference>
<accession>A0A0U2V5K3</accession>
<evidence type="ECO:0000256" key="5">
    <source>
        <dbReference type="ARBA" id="ARBA00022555"/>
    </source>
</evidence>
<dbReference type="GO" id="GO:0002143">
    <property type="term" value="P:tRNA wobble position uridine thiolation"/>
    <property type="evidence" value="ECO:0007669"/>
    <property type="project" value="TreeGrafter"/>
</dbReference>
<evidence type="ECO:0000259" key="13">
    <source>
        <dbReference type="Pfam" id="PF20258"/>
    </source>
</evidence>
<keyword evidence="7" id="KW-0819">tRNA processing</keyword>
<dbReference type="Gene3D" id="2.40.30.10">
    <property type="entry name" value="Translation factors"/>
    <property type="match status" value="1"/>
</dbReference>
<dbReference type="SUPFAM" id="SSF52402">
    <property type="entry name" value="Adenine nucleotide alpha hydrolases-like"/>
    <property type="match status" value="1"/>
</dbReference>
<dbReference type="Gene3D" id="3.40.50.620">
    <property type="entry name" value="HUPs"/>
    <property type="match status" value="1"/>
</dbReference>
<dbReference type="HAMAP" id="MF_00144">
    <property type="entry name" value="tRNA_thiouridyl_MnmA"/>
    <property type="match status" value="1"/>
</dbReference>
<protein>
    <recommendedName>
        <fullName evidence="4">tRNA-5-taurinomethyluridine 2-sulfurtransferase</fullName>
        <ecNumber evidence="4">2.8.1.14</ecNumber>
    </recommendedName>
</protein>
<proteinExistence type="evidence at transcript level"/>
<dbReference type="NCBIfam" id="NF001138">
    <property type="entry name" value="PRK00143.1"/>
    <property type="match status" value="1"/>
</dbReference>
<dbReference type="Pfam" id="PF03054">
    <property type="entry name" value="tRNA_Me_trans"/>
    <property type="match status" value="1"/>
</dbReference>
<dbReference type="PANTHER" id="PTHR11933">
    <property type="entry name" value="TRNA 5-METHYLAMINOMETHYL-2-THIOURIDYLATE -METHYLTRANSFERASE"/>
    <property type="match status" value="1"/>
</dbReference>
<sequence length="413" mass="46061">MLRRGVRRVVLGMSGGVDSTVSAILLRQRGLEVIGVFMRNWDGVDETGVCSADKDCEEAERIANQIGVKFHVVNFVKEYWNEVFTDLIEDYSAGLTPNPDVLCNSRLKFTHFHDYALNTIGCDAVATGHYARNSLGDNLESTSNSPAFLLQAIDRTKDQTFFLSQIPQSALKKTIFPVGELTKKVVKEIARQSGFPEIADKKESMGICFVGKKKSPGRRGFQEFIAEYIDPKLGNFIDIDTGAVVGTHNGVHQWTIGQRTKLKLKDQAYFVVSKDATRNVIQVASDPNHPALYSDSFFTLSPHWISGAPDELLSFSSQKTLACEFRCQNMAPLTSCHVSYNMSSTSNWEYMDRDRLIVSVAEPLRSITPGQFSVFYKGDVCLGSARIDRPGPSLYTLNIGNCRTKIRNKLKQE</sequence>
<dbReference type="InterPro" id="IPR023382">
    <property type="entry name" value="MnmA-like_central_sf"/>
</dbReference>
<name>A0A0U2V5K3_ACAPC</name>
<keyword evidence="6" id="KW-0808">Transferase</keyword>
<evidence type="ECO:0000259" key="14">
    <source>
        <dbReference type="Pfam" id="PF20259"/>
    </source>
</evidence>
<evidence type="ECO:0000313" key="15">
    <source>
        <dbReference type="EMBL" id="ALS04309.1"/>
    </source>
</evidence>
<dbReference type="InterPro" id="IPR004506">
    <property type="entry name" value="MnmA-like"/>
</dbReference>
<evidence type="ECO:0000256" key="8">
    <source>
        <dbReference type="ARBA" id="ARBA00022741"/>
    </source>
</evidence>
<dbReference type="GO" id="GO:0061708">
    <property type="term" value="F:tRNA-5-taurinomethyluridine 2-sulfurtransferase"/>
    <property type="evidence" value="ECO:0007669"/>
    <property type="project" value="UniProtKB-EC"/>
</dbReference>
<dbReference type="InterPro" id="IPR046884">
    <property type="entry name" value="MnmA-like_central"/>
</dbReference>
<evidence type="ECO:0000256" key="9">
    <source>
        <dbReference type="ARBA" id="ARBA00022840"/>
    </source>
</evidence>
<comment type="subcellular location">
    <subcellularLocation>
        <location evidence="2">Mitochondrion</location>
    </subcellularLocation>
</comment>
<dbReference type="GO" id="GO:0005524">
    <property type="term" value="F:ATP binding"/>
    <property type="evidence" value="ECO:0007669"/>
    <property type="project" value="UniProtKB-KW"/>
</dbReference>